<reference evidence="5 6" key="1">
    <citation type="journal article" date="1991" name="Int. J. Syst. Bacteriol.">
        <title>Description of the erythromycin-producing bacterium Arthrobacter sp. strain NRRL B-3381 as Aeromicrobium erythreum gen. nov., sp. nov.</title>
        <authorList>
            <person name="Miller E.S."/>
            <person name="Woese C.R."/>
            <person name="Brenner S."/>
        </authorList>
    </citation>
    <scope>NUCLEOTIDE SEQUENCE [LARGE SCALE GENOMIC DNA]</scope>
    <source>
        <strain evidence="5 6">AR18</strain>
    </source>
</reference>
<evidence type="ECO:0000256" key="1">
    <source>
        <dbReference type="ARBA" id="ARBA00023015"/>
    </source>
</evidence>
<proteinExistence type="predicted"/>
<dbReference type="GO" id="GO:0003677">
    <property type="term" value="F:DNA binding"/>
    <property type="evidence" value="ECO:0007669"/>
    <property type="project" value="UniProtKB-KW"/>
</dbReference>
<dbReference type="STRING" id="2041.AERYTH_01860"/>
<dbReference type="SMART" id="SM00895">
    <property type="entry name" value="FCD"/>
    <property type="match status" value="1"/>
</dbReference>
<dbReference type="Proteomes" id="UP000067689">
    <property type="component" value="Chromosome"/>
</dbReference>
<sequence>MARPFTGGPRRRSAFTARLENTSVEGAQPRVLDDMRAAILAGVEPPGTLIPIDAVAAFFGVSQIPVREALKILLGEGLVEHVPHVGYSVAKLSYREFRELYEVRLALEKAALVAAVDRAGHGDVEAARAALQETSAALDAGDDRGYHEATRRFHLSLIAPSGMQRLLRMYESAWNLTEPVRPMTHVGPAQRSAFAHDHDAMLEAFESRDATALVALSVEHYDHLLDGIEVLSDDHDVFREA</sequence>
<keyword evidence="2" id="KW-0238">DNA-binding</keyword>
<dbReference type="SUPFAM" id="SSF46785">
    <property type="entry name" value="Winged helix' DNA-binding domain"/>
    <property type="match status" value="1"/>
</dbReference>
<accession>A0A0U3SYA3</accession>
<dbReference type="InterPro" id="IPR000524">
    <property type="entry name" value="Tscrpt_reg_HTH_GntR"/>
</dbReference>
<dbReference type="Pfam" id="PF07729">
    <property type="entry name" value="FCD"/>
    <property type="match status" value="1"/>
</dbReference>
<keyword evidence="1" id="KW-0805">Transcription regulation</keyword>
<dbReference type="PROSITE" id="PS50949">
    <property type="entry name" value="HTH_GNTR"/>
    <property type="match status" value="1"/>
</dbReference>
<dbReference type="RefSeq" id="WP_067853904.1">
    <property type="nucleotide sequence ID" value="NZ_CP011502.1"/>
</dbReference>
<dbReference type="InterPro" id="IPR036388">
    <property type="entry name" value="WH-like_DNA-bd_sf"/>
</dbReference>
<dbReference type="SUPFAM" id="SSF48008">
    <property type="entry name" value="GntR ligand-binding domain-like"/>
    <property type="match status" value="1"/>
</dbReference>
<protein>
    <submittedName>
        <fullName evidence="5">GntR family transcriptional regulator</fullName>
    </submittedName>
</protein>
<evidence type="ECO:0000259" key="4">
    <source>
        <dbReference type="PROSITE" id="PS50949"/>
    </source>
</evidence>
<dbReference type="AlphaFoldDB" id="A0A0U3SYA3"/>
<dbReference type="PANTHER" id="PTHR43537:SF5">
    <property type="entry name" value="UXU OPERON TRANSCRIPTIONAL REGULATOR"/>
    <property type="match status" value="1"/>
</dbReference>
<dbReference type="SMART" id="SM00345">
    <property type="entry name" value="HTH_GNTR"/>
    <property type="match status" value="1"/>
</dbReference>
<dbReference type="Pfam" id="PF00392">
    <property type="entry name" value="GntR"/>
    <property type="match status" value="1"/>
</dbReference>
<dbReference type="PATRIC" id="fig|2041.4.peg.393"/>
<name>A0A0U3SYA3_9ACTN</name>
<dbReference type="Gene3D" id="1.10.10.10">
    <property type="entry name" value="Winged helix-like DNA-binding domain superfamily/Winged helix DNA-binding domain"/>
    <property type="match status" value="1"/>
</dbReference>
<dbReference type="GO" id="GO:0003700">
    <property type="term" value="F:DNA-binding transcription factor activity"/>
    <property type="evidence" value="ECO:0007669"/>
    <property type="project" value="InterPro"/>
</dbReference>
<evidence type="ECO:0000313" key="5">
    <source>
        <dbReference type="EMBL" id="ALX03530.1"/>
    </source>
</evidence>
<dbReference type="CDD" id="cd07377">
    <property type="entry name" value="WHTH_GntR"/>
    <property type="match status" value="1"/>
</dbReference>
<gene>
    <name evidence="5" type="ORF">AERYTH_01860</name>
</gene>
<evidence type="ECO:0000256" key="2">
    <source>
        <dbReference type="ARBA" id="ARBA00023125"/>
    </source>
</evidence>
<evidence type="ECO:0000313" key="6">
    <source>
        <dbReference type="Proteomes" id="UP000067689"/>
    </source>
</evidence>
<dbReference type="PANTHER" id="PTHR43537">
    <property type="entry name" value="TRANSCRIPTIONAL REGULATOR, GNTR FAMILY"/>
    <property type="match status" value="1"/>
</dbReference>
<dbReference type="InterPro" id="IPR008920">
    <property type="entry name" value="TF_FadR/GntR_C"/>
</dbReference>
<keyword evidence="3" id="KW-0804">Transcription</keyword>
<keyword evidence="6" id="KW-1185">Reference proteome</keyword>
<dbReference type="Gene3D" id="1.20.120.530">
    <property type="entry name" value="GntR ligand-binding domain-like"/>
    <property type="match status" value="1"/>
</dbReference>
<dbReference type="InterPro" id="IPR036390">
    <property type="entry name" value="WH_DNA-bd_sf"/>
</dbReference>
<dbReference type="EMBL" id="CP011502">
    <property type="protein sequence ID" value="ALX03530.1"/>
    <property type="molecule type" value="Genomic_DNA"/>
</dbReference>
<dbReference type="InterPro" id="IPR011711">
    <property type="entry name" value="GntR_C"/>
</dbReference>
<evidence type="ECO:0000256" key="3">
    <source>
        <dbReference type="ARBA" id="ARBA00023163"/>
    </source>
</evidence>
<dbReference type="KEGG" id="aer:AERYTH_01860"/>
<feature type="domain" description="HTH gntR-type" evidence="4">
    <location>
        <begin position="25"/>
        <end position="92"/>
    </location>
</feature>
<organism evidence="5 6">
    <name type="scientific">Aeromicrobium erythreum</name>
    <dbReference type="NCBI Taxonomy" id="2041"/>
    <lineage>
        <taxon>Bacteria</taxon>
        <taxon>Bacillati</taxon>
        <taxon>Actinomycetota</taxon>
        <taxon>Actinomycetes</taxon>
        <taxon>Propionibacteriales</taxon>
        <taxon>Nocardioidaceae</taxon>
        <taxon>Aeromicrobium</taxon>
    </lineage>
</organism>